<dbReference type="InterPro" id="IPR007219">
    <property type="entry name" value="XnlR_reg_dom"/>
</dbReference>
<dbReference type="CDD" id="cd00067">
    <property type="entry name" value="GAL4"/>
    <property type="match status" value="1"/>
</dbReference>
<evidence type="ECO:0000259" key="7">
    <source>
        <dbReference type="PROSITE" id="PS50048"/>
    </source>
</evidence>
<evidence type="ECO:0000313" key="9">
    <source>
        <dbReference type="Proteomes" id="UP000050424"/>
    </source>
</evidence>
<evidence type="ECO:0000256" key="4">
    <source>
        <dbReference type="ARBA" id="ARBA00023163"/>
    </source>
</evidence>
<dbReference type="PANTHER" id="PTHR47338">
    <property type="entry name" value="ZN(II)2CYS6 TRANSCRIPTION FACTOR (EUROFUNG)-RELATED"/>
    <property type="match status" value="1"/>
</dbReference>
<sequence>MEELSNSEPAVDSTGAAEAPAKRARVSIACMRCKTRKNRCDGGKPKCANCIANDAECIYSAVRKMRGQGKSKKQAANSGGPSLQVRGPAGSASLELSILHHDSSPAQTRTSVDRSLMQENIKNGSAVFPEFLLPNVYGKNLTELRTSIGGEGFGDKITPLLPLAVSRRLIQNSFTDVMAEHQLLDLRSFVALLNAQYAVSSVDPGGNPARWALVNAVIALALRVKTAPGSEAELSDIPRAYYRNATTVIPDLILHDSSLLSIQALLAMAMFAQGTSDTQAFVTLSTNASRQLELLSLRRLLEGGGIDEEEEERQKQVSRVAHVLEKTAIEEYSTRSILRSN</sequence>
<dbReference type="GO" id="GO:0000981">
    <property type="term" value="F:DNA-binding transcription factor activity, RNA polymerase II-specific"/>
    <property type="evidence" value="ECO:0007669"/>
    <property type="project" value="InterPro"/>
</dbReference>
<evidence type="ECO:0000256" key="2">
    <source>
        <dbReference type="ARBA" id="ARBA00022723"/>
    </source>
</evidence>
<comment type="subcellular location">
    <subcellularLocation>
        <location evidence="1">Nucleus</location>
    </subcellularLocation>
</comment>
<dbReference type="PROSITE" id="PS00463">
    <property type="entry name" value="ZN2_CY6_FUNGAL_1"/>
    <property type="match status" value="1"/>
</dbReference>
<dbReference type="SUPFAM" id="SSF57701">
    <property type="entry name" value="Zn2/Cys6 DNA-binding domain"/>
    <property type="match status" value="1"/>
</dbReference>
<dbReference type="PANTHER" id="PTHR47338:SF5">
    <property type="entry name" value="ZN(II)2CYS6 TRANSCRIPTION FACTOR (EUROFUNG)"/>
    <property type="match status" value="1"/>
</dbReference>
<dbReference type="GO" id="GO:0003677">
    <property type="term" value="F:DNA binding"/>
    <property type="evidence" value="ECO:0007669"/>
    <property type="project" value="InterPro"/>
</dbReference>
<proteinExistence type="predicted"/>
<dbReference type="InterPro" id="IPR001138">
    <property type="entry name" value="Zn2Cys6_DnaBD"/>
</dbReference>
<evidence type="ECO:0000313" key="8">
    <source>
        <dbReference type="EMBL" id="KPM36225.1"/>
    </source>
</evidence>
<keyword evidence="9" id="KW-1185">Reference proteome</keyword>
<dbReference type="STRING" id="78410.A0A0P7B6Q1"/>
<reference evidence="8 9" key="1">
    <citation type="submission" date="2015-09" db="EMBL/GenBank/DDBJ databases">
        <title>Draft genome of a European isolate of the apple canker pathogen Neonectria ditissima.</title>
        <authorList>
            <person name="Gomez-Cortecero A."/>
            <person name="Harrison R.J."/>
            <person name="Armitage A.D."/>
        </authorList>
    </citation>
    <scope>NUCLEOTIDE SEQUENCE [LARGE SCALE GENOMIC DNA]</scope>
    <source>
        <strain evidence="8 9">R09/05</strain>
    </source>
</reference>
<evidence type="ECO:0000256" key="1">
    <source>
        <dbReference type="ARBA" id="ARBA00004123"/>
    </source>
</evidence>
<dbReference type="GO" id="GO:0006351">
    <property type="term" value="P:DNA-templated transcription"/>
    <property type="evidence" value="ECO:0007669"/>
    <property type="project" value="InterPro"/>
</dbReference>
<feature type="region of interest" description="Disordered" evidence="6">
    <location>
        <begin position="68"/>
        <end position="87"/>
    </location>
</feature>
<evidence type="ECO:0000256" key="5">
    <source>
        <dbReference type="ARBA" id="ARBA00023242"/>
    </source>
</evidence>
<dbReference type="PROSITE" id="PS50048">
    <property type="entry name" value="ZN2_CY6_FUNGAL_2"/>
    <property type="match status" value="1"/>
</dbReference>
<dbReference type="Gene3D" id="4.10.240.10">
    <property type="entry name" value="Zn(2)-C6 fungal-type DNA-binding domain"/>
    <property type="match status" value="1"/>
</dbReference>
<evidence type="ECO:0000256" key="3">
    <source>
        <dbReference type="ARBA" id="ARBA00023015"/>
    </source>
</evidence>
<dbReference type="OrthoDB" id="3266505at2759"/>
<dbReference type="Proteomes" id="UP000050424">
    <property type="component" value="Unassembled WGS sequence"/>
</dbReference>
<keyword evidence="5" id="KW-0539">Nucleus</keyword>
<keyword evidence="2" id="KW-0479">Metal-binding</keyword>
<evidence type="ECO:0000256" key="6">
    <source>
        <dbReference type="SAM" id="MobiDB-lite"/>
    </source>
</evidence>
<gene>
    <name evidence="8" type="ORF">AK830_g10351</name>
</gene>
<comment type="caution">
    <text evidence="8">The sequence shown here is derived from an EMBL/GenBank/DDBJ whole genome shotgun (WGS) entry which is preliminary data.</text>
</comment>
<dbReference type="GO" id="GO:0008270">
    <property type="term" value="F:zinc ion binding"/>
    <property type="evidence" value="ECO:0007669"/>
    <property type="project" value="InterPro"/>
</dbReference>
<keyword evidence="3" id="KW-0805">Transcription regulation</keyword>
<dbReference type="SMART" id="SM00066">
    <property type="entry name" value="GAL4"/>
    <property type="match status" value="1"/>
</dbReference>
<dbReference type="AlphaFoldDB" id="A0A0P7B6Q1"/>
<name>A0A0P7B6Q1_9HYPO</name>
<dbReference type="GO" id="GO:0005634">
    <property type="term" value="C:nucleus"/>
    <property type="evidence" value="ECO:0007669"/>
    <property type="project" value="UniProtKB-SubCell"/>
</dbReference>
<dbReference type="EMBL" id="LKCW01000213">
    <property type="protein sequence ID" value="KPM36225.1"/>
    <property type="molecule type" value="Genomic_DNA"/>
</dbReference>
<dbReference type="Pfam" id="PF00172">
    <property type="entry name" value="Zn_clus"/>
    <property type="match status" value="1"/>
</dbReference>
<feature type="domain" description="Zn(2)-C6 fungal-type" evidence="7">
    <location>
        <begin position="29"/>
        <end position="59"/>
    </location>
</feature>
<organism evidence="8 9">
    <name type="scientific">Neonectria ditissima</name>
    <dbReference type="NCBI Taxonomy" id="78410"/>
    <lineage>
        <taxon>Eukaryota</taxon>
        <taxon>Fungi</taxon>
        <taxon>Dikarya</taxon>
        <taxon>Ascomycota</taxon>
        <taxon>Pezizomycotina</taxon>
        <taxon>Sordariomycetes</taxon>
        <taxon>Hypocreomycetidae</taxon>
        <taxon>Hypocreales</taxon>
        <taxon>Nectriaceae</taxon>
        <taxon>Neonectria</taxon>
    </lineage>
</organism>
<accession>A0A0P7B6Q1</accession>
<protein>
    <recommendedName>
        <fullName evidence="7">Zn(2)-C6 fungal-type domain-containing protein</fullName>
    </recommendedName>
</protein>
<dbReference type="InterPro" id="IPR050815">
    <property type="entry name" value="TF_fung"/>
</dbReference>
<keyword evidence="4" id="KW-0804">Transcription</keyword>
<dbReference type="Pfam" id="PF04082">
    <property type="entry name" value="Fungal_trans"/>
    <property type="match status" value="1"/>
</dbReference>
<dbReference type="CDD" id="cd12148">
    <property type="entry name" value="fungal_TF_MHR"/>
    <property type="match status" value="1"/>
</dbReference>
<dbReference type="InterPro" id="IPR036864">
    <property type="entry name" value="Zn2-C6_fun-type_DNA-bd_sf"/>
</dbReference>